<feature type="compositionally biased region" description="Polar residues" evidence="1">
    <location>
        <begin position="21"/>
        <end position="30"/>
    </location>
</feature>
<dbReference type="Proteomes" id="UP000051952">
    <property type="component" value="Unassembled WGS sequence"/>
</dbReference>
<evidence type="ECO:0000256" key="1">
    <source>
        <dbReference type="SAM" id="MobiDB-lite"/>
    </source>
</evidence>
<accession>A0A0S4IW78</accession>
<sequence>MTLSIKDSTRGGSRVNVGASGLTSDSSTQGANSFNASVRRVGGDSMLINASFVNTSMETVLAAVGQWAKDLMKFPRKASPIDLYLQSYTALHQGTATTCTCWCWWVCQEGFTDLPFEVQVLPCTVLRQLFRLG</sequence>
<proteinExistence type="predicted"/>
<protein>
    <submittedName>
        <fullName evidence="2">Uncharacterized protein</fullName>
    </submittedName>
</protein>
<evidence type="ECO:0000313" key="2">
    <source>
        <dbReference type="EMBL" id="CUF27514.1"/>
    </source>
</evidence>
<reference evidence="3" key="1">
    <citation type="submission" date="2015-09" db="EMBL/GenBank/DDBJ databases">
        <authorList>
            <consortium name="Pathogen Informatics"/>
        </authorList>
    </citation>
    <scope>NUCLEOTIDE SEQUENCE [LARGE SCALE GENOMIC DNA]</scope>
    <source>
        <strain evidence="3">Lake Konstanz</strain>
    </source>
</reference>
<feature type="region of interest" description="Disordered" evidence="1">
    <location>
        <begin position="1"/>
        <end position="30"/>
    </location>
</feature>
<keyword evidence="3" id="KW-1185">Reference proteome</keyword>
<dbReference type="AlphaFoldDB" id="A0A0S4IW78"/>
<dbReference type="VEuPathDB" id="TriTrypDB:BSAL_60945"/>
<name>A0A0S4IW78_BODSA</name>
<dbReference type="EMBL" id="CYKH01000283">
    <property type="protein sequence ID" value="CUF27514.1"/>
    <property type="molecule type" value="Genomic_DNA"/>
</dbReference>
<evidence type="ECO:0000313" key="3">
    <source>
        <dbReference type="Proteomes" id="UP000051952"/>
    </source>
</evidence>
<organism evidence="2 3">
    <name type="scientific">Bodo saltans</name>
    <name type="common">Flagellated protozoan</name>
    <dbReference type="NCBI Taxonomy" id="75058"/>
    <lineage>
        <taxon>Eukaryota</taxon>
        <taxon>Discoba</taxon>
        <taxon>Euglenozoa</taxon>
        <taxon>Kinetoplastea</taxon>
        <taxon>Metakinetoplastina</taxon>
        <taxon>Eubodonida</taxon>
        <taxon>Bodonidae</taxon>
        <taxon>Bodo</taxon>
    </lineage>
</organism>
<gene>
    <name evidence="2" type="ORF">BSAL_60945</name>
</gene>